<dbReference type="EMBL" id="JAAGMU010000662">
    <property type="protein sequence ID" value="NEC80057.1"/>
    <property type="molecule type" value="Genomic_DNA"/>
</dbReference>
<comment type="caution">
    <text evidence="1">The sequence shown here is derived from an EMBL/GenBank/DDBJ whole genome shotgun (WGS) entry which is preliminary data.</text>
</comment>
<reference evidence="1" key="1">
    <citation type="submission" date="2020-01" db="EMBL/GenBank/DDBJ databases">
        <title>Insect and environment-associated Actinomycetes.</title>
        <authorList>
            <person name="Currrie C."/>
            <person name="Chevrette M."/>
            <person name="Carlson C."/>
            <person name="Stubbendieck R."/>
            <person name="Wendt-Pienkowski E."/>
        </authorList>
    </citation>
    <scope>NUCLEOTIDE SEQUENCE</scope>
    <source>
        <strain evidence="1">SID7958</strain>
    </source>
</reference>
<protein>
    <submittedName>
        <fullName evidence="1">MFS transporter</fullName>
    </submittedName>
</protein>
<organism evidence="1">
    <name type="scientific">Streptomyces sp. SID7958</name>
    <dbReference type="NCBI Taxonomy" id="2706093"/>
    <lineage>
        <taxon>Bacteria</taxon>
        <taxon>Bacillati</taxon>
        <taxon>Actinomycetota</taxon>
        <taxon>Actinomycetes</taxon>
        <taxon>Kitasatosporales</taxon>
        <taxon>Streptomycetaceae</taxon>
        <taxon>Streptomyces</taxon>
    </lineage>
</organism>
<name>A0A6G3U1H5_9ACTN</name>
<proteinExistence type="predicted"/>
<evidence type="ECO:0000313" key="1">
    <source>
        <dbReference type="EMBL" id="NEC80057.1"/>
    </source>
</evidence>
<gene>
    <name evidence="1" type="ORF">G3I38_12605</name>
</gene>
<feature type="non-terminal residue" evidence="1">
    <location>
        <position position="63"/>
    </location>
</feature>
<dbReference type="AlphaFoldDB" id="A0A6G3U1H5"/>
<accession>A0A6G3U1H5</accession>
<sequence length="63" mass="6151">MSTSLSRRRPAWAGRNYSLLTASAVVTSLGSHGALIAAAFAVLAAGGGAGDVGLVAAARTLPL</sequence>